<evidence type="ECO:0008006" key="5">
    <source>
        <dbReference type="Google" id="ProtNLM"/>
    </source>
</evidence>
<feature type="transmembrane region" description="Helical" evidence="2">
    <location>
        <begin position="328"/>
        <end position="354"/>
    </location>
</feature>
<feature type="region of interest" description="Disordered" evidence="1">
    <location>
        <begin position="247"/>
        <end position="267"/>
    </location>
</feature>
<feature type="compositionally biased region" description="Low complexity" evidence="1">
    <location>
        <begin position="257"/>
        <end position="267"/>
    </location>
</feature>
<feature type="transmembrane region" description="Helical" evidence="2">
    <location>
        <begin position="469"/>
        <end position="490"/>
    </location>
</feature>
<keyword evidence="2" id="KW-1133">Transmembrane helix</keyword>
<reference evidence="3 4" key="1">
    <citation type="journal article" date="2019" name="Int. J. Syst. Evol. Microbiol.">
        <title>The Global Catalogue of Microorganisms (GCM) 10K type strain sequencing project: providing services to taxonomists for standard genome sequencing and annotation.</title>
        <authorList>
            <consortium name="The Broad Institute Genomics Platform"/>
            <consortium name="The Broad Institute Genome Sequencing Center for Infectious Disease"/>
            <person name="Wu L."/>
            <person name="Ma J."/>
        </authorList>
    </citation>
    <scope>NUCLEOTIDE SEQUENCE [LARGE SCALE GENOMIC DNA]</scope>
    <source>
        <strain evidence="3 4">JCM 13250</strain>
    </source>
</reference>
<gene>
    <name evidence="3" type="ORF">GCM10009682_55260</name>
</gene>
<feature type="transmembrane region" description="Helical" evidence="2">
    <location>
        <begin position="286"/>
        <end position="307"/>
    </location>
</feature>
<keyword evidence="2" id="KW-0472">Membrane</keyword>
<dbReference type="Pfam" id="PF12679">
    <property type="entry name" value="ABC2_membrane_2"/>
    <property type="match status" value="1"/>
</dbReference>
<feature type="transmembrane region" description="Helical" evidence="2">
    <location>
        <begin position="402"/>
        <end position="424"/>
    </location>
</feature>
<dbReference type="PANTHER" id="PTHR37305">
    <property type="entry name" value="INTEGRAL MEMBRANE PROTEIN-RELATED"/>
    <property type="match status" value="1"/>
</dbReference>
<dbReference type="Proteomes" id="UP001500218">
    <property type="component" value="Unassembled WGS sequence"/>
</dbReference>
<feature type="transmembrane region" description="Helical" evidence="2">
    <location>
        <begin position="374"/>
        <end position="395"/>
    </location>
</feature>
<organism evidence="3 4">
    <name type="scientific">Luedemannella flava</name>
    <dbReference type="NCBI Taxonomy" id="349316"/>
    <lineage>
        <taxon>Bacteria</taxon>
        <taxon>Bacillati</taxon>
        <taxon>Actinomycetota</taxon>
        <taxon>Actinomycetes</taxon>
        <taxon>Micromonosporales</taxon>
        <taxon>Micromonosporaceae</taxon>
        <taxon>Luedemannella</taxon>
    </lineage>
</organism>
<dbReference type="EMBL" id="BAAALT010000254">
    <property type="protein sequence ID" value="GAA1829305.1"/>
    <property type="molecule type" value="Genomic_DNA"/>
</dbReference>
<dbReference type="InterPro" id="IPR013320">
    <property type="entry name" value="ConA-like_dom_sf"/>
</dbReference>
<evidence type="ECO:0000256" key="1">
    <source>
        <dbReference type="SAM" id="MobiDB-lite"/>
    </source>
</evidence>
<dbReference type="PANTHER" id="PTHR37305:SF1">
    <property type="entry name" value="MEMBRANE PROTEIN"/>
    <property type="match status" value="1"/>
</dbReference>
<dbReference type="Gene3D" id="2.60.120.200">
    <property type="match status" value="1"/>
</dbReference>
<sequence>MSLIRAEWTKFRSVRGWLIATTVGALLIVLFGWLTATGSRSSYQEGPGQPEIIGHPPVPTGPGGEAVKDQFTFAHRTLNGDGTITAHLSPLTASTEGPDGDPRDNDVPAWAKAGLIIKADTTQGSTYAAIMVTGAHGVRMQHNFTEDIAGPTGARWLRLTRSGKTITGYASADGTTWAKIGEVQLSGLPADAQAGLFATSPATATVTQHLGGGGMSTGGRSTATATFDSIATEGVWAGAAWQATSVGDPMDGSTPAVQQSGSTVTVSGSGDIAPDVAGAGVGIERVLIGTFAAATVVAVLGVLFITTEYRRGMIRTTLAARPRRGRVLAAKAVVIGGVAFVAGALGALVTLPVSLSILRENGNYIYHASTATQARIVLGTAAVLAVTAVLALAIGTIVRRSAVAVATVVLLVVLPYLLASAAVLPAGPSQWLLRLTPAAGMAIQQTALEYAQVDFAYSPAFGFFPLSPWGGFAVLCAYAVAALGLAAWLLRRRDA</sequence>
<dbReference type="SUPFAM" id="SSF49899">
    <property type="entry name" value="Concanavalin A-like lectins/glucanases"/>
    <property type="match status" value="1"/>
</dbReference>
<keyword evidence="2" id="KW-0812">Transmembrane</keyword>
<proteinExistence type="predicted"/>
<evidence type="ECO:0000256" key="2">
    <source>
        <dbReference type="SAM" id="Phobius"/>
    </source>
</evidence>
<accession>A0ABN2MKQ3</accession>
<feature type="region of interest" description="Disordered" evidence="1">
    <location>
        <begin position="40"/>
        <end position="65"/>
    </location>
</feature>
<comment type="caution">
    <text evidence="3">The sequence shown here is derived from an EMBL/GenBank/DDBJ whole genome shotgun (WGS) entry which is preliminary data.</text>
</comment>
<feature type="transmembrane region" description="Helical" evidence="2">
    <location>
        <begin position="16"/>
        <end position="34"/>
    </location>
</feature>
<keyword evidence="4" id="KW-1185">Reference proteome</keyword>
<protein>
    <recommendedName>
        <fullName evidence="5">DUF1349 domain-containing protein</fullName>
    </recommendedName>
</protein>
<name>A0ABN2MKQ3_9ACTN</name>
<evidence type="ECO:0000313" key="3">
    <source>
        <dbReference type="EMBL" id="GAA1829305.1"/>
    </source>
</evidence>
<evidence type="ECO:0000313" key="4">
    <source>
        <dbReference type="Proteomes" id="UP001500218"/>
    </source>
</evidence>
<feature type="region of interest" description="Disordered" evidence="1">
    <location>
        <begin position="87"/>
        <end position="106"/>
    </location>
</feature>
<dbReference type="RefSeq" id="WP_344138623.1">
    <property type="nucleotide sequence ID" value="NZ_BAAALT010000254.1"/>
</dbReference>